<evidence type="ECO:0000256" key="4">
    <source>
        <dbReference type="ARBA" id="ARBA00011738"/>
    </source>
</evidence>
<dbReference type="NCBIfam" id="NF000648">
    <property type="entry name" value="PRK00026.1"/>
    <property type="match status" value="1"/>
</dbReference>
<proteinExistence type="inferred from homology"/>
<dbReference type="InterPro" id="IPR029026">
    <property type="entry name" value="tRNA_m1G_MTases_N"/>
</dbReference>
<dbReference type="EMBL" id="UOGF01000035">
    <property type="protein sequence ID" value="VAX28133.1"/>
    <property type="molecule type" value="Genomic_DNA"/>
</dbReference>
<comment type="similarity">
    <text evidence="3">Belongs to the RNA methyltransferase TrmD family.</text>
</comment>
<dbReference type="Pfam" id="PF01746">
    <property type="entry name" value="tRNA_m1G_MT"/>
    <property type="match status" value="1"/>
</dbReference>
<dbReference type="FunFam" id="3.40.1280.10:FF:000001">
    <property type="entry name" value="tRNA (guanine-N(1)-)-methyltransferase"/>
    <property type="match status" value="1"/>
</dbReference>
<evidence type="ECO:0000256" key="3">
    <source>
        <dbReference type="ARBA" id="ARBA00007630"/>
    </source>
</evidence>
<dbReference type="InterPro" id="IPR002649">
    <property type="entry name" value="tRNA_m1G_MeTrfase_TrmD"/>
</dbReference>
<organism evidence="16">
    <name type="scientific">hydrothermal vent metagenome</name>
    <dbReference type="NCBI Taxonomy" id="652676"/>
    <lineage>
        <taxon>unclassified sequences</taxon>
        <taxon>metagenomes</taxon>
        <taxon>ecological metagenomes</taxon>
    </lineage>
</organism>
<evidence type="ECO:0000256" key="13">
    <source>
        <dbReference type="ARBA" id="ARBA00033392"/>
    </source>
</evidence>
<dbReference type="GO" id="GO:0052906">
    <property type="term" value="F:tRNA (guanine(37)-N1)-methyltransferase activity"/>
    <property type="evidence" value="ECO:0007669"/>
    <property type="project" value="UniProtKB-EC"/>
</dbReference>
<gene>
    <name evidence="16" type="ORF">MNBD_NITROSPIRAE01-2329</name>
</gene>
<dbReference type="CDD" id="cd18080">
    <property type="entry name" value="TrmD-like"/>
    <property type="match status" value="1"/>
</dbReference>
<dbReference type="PANTHER" id="PTHR46417">
    <property type="entry name" value="TRNA (GUANINE-N(1)-)-METHYLTRANSFERASE"/>
    <property type="match status" value="1"/>
</dbReference>
<evidence type="ECO:0000256" key="11">
    <source>
        <dbReference type="ARBA" id="ARBA00022694"/>
    </source>
</evidence>
<evidence type="ECO:0000256" key="2">
    <source>
        <dbReference type="ARBA" id="ARBA00004496"/>
    </source>
</evidence>
<dbReference type="Gene3D" id="1.10.1270.20">
    <property type="entry name" value="tRNA(m1g37)methyltransferase, domain 2"/>
    <property type="match status" value="1"/>
</dbReference>
<feature type="domain" description="tRNA methyltransferase TRMD/TRM10-type" evidence="15">
    <location>
        <begin position="1"/>
        <end position="226"/>
    </location>
</feature>
<evidence type="ECO:0000313" key="16">
    <source>
        <dbReference type="EMBL" id="VAX28133.1"/>
    </source>
</evidence>
<reference evidence="16" key="1">
    <citation type="submission" date="2018-06" db="EMBL/GenBank/DDBJ databases">
        <authorList>
            <person name="Zhirakovskaya E."/>
        </authorList>
    </citation>
    <scope>NUCLEOTIDE SEQUENCE</scope>
</reference>
<dbReference type="PIRSF" id="PIRSF000386">
    <property type="entry name" value="tRNA_mtase"/>
    <property type="match status" value="1"/>
</dbReference>
<evidence type="ECO:0000256" key="7">
    <source>
        <dbReference type="ARBA" id="ARBA00022490"/>
    </source>
</evidence>
<dbReference type="InterPro" id="IPR023148">
    <property type="entry name" value="tRNA_m1G_MeTrfase_C_sf"/>
</dbReference>
<dbReference type="AlphaFoldDB" id="A0A3B1CU44"/>
<dbReference type="NCBIfam" id="TIGR00088">
    <property type="entry name" value="trmD"/>
    <property type="match status" value="1"/>
</dbReference>
<sequence>MRCDVITLFPELIRSALGESILKRAQANALLDIQIHQLRDFAVDKHHTTDDVPYGGGGGMLLKPEPIFAAVEKVKSLRDGAVRIIIPSPQGKIFNQKMAENFSQDKRTLVFICGHYEGIDARVAQGIEIEEVSLGDYILTGGELPAVTMIDAAARLLPGVLGGATSALHESFEDSLLEHPHYTRPYEFRGMQVPEVLLSGNHGAIRDWRRAHAIINTQERRPDLLTEAVLSPDEKQGLPLGPCLMED</sequence>
<evidence type="ECO:0000259" key="15">
    <source>
        <dbReference type="Pfam" id="PF01746"/>
    </source>
</evidence>
<dbReference type="PANTHER" id="PTHR46417:SF1">
    <property type="entry name" value="TRNA (GUANINE-N(1)-)-METHYLTRANSFERASE"/>
    <property type="match status" value="1"/>
</dbReference>
<comment type="catalytic activity">
    <reaction evidence="14">
        <text>guanosine(37) in tRNA + S-adenosyl-L-methionine = N(1)-methylguanosine(37) in tRNA + S-adenosyl-L-homocysteine + H(+)</text>
        <dbReference type="Rhea" id="RHEA:36899"/>
        <dbReference type="Rhea" id="RHEA-COMP:10145"/>
        <dbReference type="Rhea" id="RHEA-COMP:10147"/>
        <dbReference type="ChEBI" id="CHEBI:15378"/>
        <dbReference type="ChEBI" id="CHEBI:57856"/>
        <dbReference type="ChEBI" id="CHEBI:59789"/>
        <dbReference type="ChEBI" id="CHEBI:73542"/>
        <dbReference type="ChEBI" id="CHEBI:74269"/>
        <dbReference type="EC" id="2.1.1.228"/>
    </reaction>
</comment>
<keyword evidence="8 16" id="KW-0489">Methyltransferase</keyword>
<dbReference type="HAMAP" id="MF_00605">
    <property type="entry name" value="TrmD"/>
    <property type="match status" value="1"/>
</dbReference>
<keyword evidence="11" id="KW-0819">tRNA processing</keyword>
<evidence type="ECO:0000256" key="5">
    <source>
        <dbReference type="ARBA" id="ARBA00012807"/>
    </source>
</evidence>
<dbReference type="GO" id="GO:0005829">
    <property type="term" value="C:cytosol"/>
    <property type="evidence" value="ECO:0007669"/>
    <property type="project" value="TreeGrafter"/>
</dbReference>
<comment type="subunit">
    <text evidence="4">Homodimer.</text>
</comment>
<evidence type="ECO:0000256" key="8">
    <source>
        <dbReference type="ARBA" id="ARBA00022603"/>
    </source>
</evidence>
<name>A0A3B1CU44_9ZZZZ</name>
<comment type="subcellular location">
    <subcellularLocation>
        <location evidence="2">Cytoplasm</location>
    </subcellularLocation>
</comment>
<dbReference type="EC" id="2.1.1.228" evidence="5"/>
<evidence type="ECO:0000256" key="12">
    <source>
        <dbReference type="ARBA" id="ARBA00029736"/>
    </source>
</evidence>
<evidence type="ECO:0000256" key="6">
    <source>
        <dbReference type="ARBA" id="ARBA00014679"/>
    </source>
</evidence>
<keyword evidence="9 16" id="KW-0808">Transferase</keyword>
<evidence type="ECO:0000256" key="10">
    <source>
        <dbReference type="ARBA" id="ARBA00022691"/>
    </source>
</evidence>
<dbReference type="Gene3D" id="3.40.1280.10">
    <property type="match status" value="1"/>
</dbReference>
<accession>A0A3B1CU44</accession>
<evidence type="ECO:0000256" key="14">
    <source>
        <dbReference type="ARBA" id="ARBA00047783"/>
    </source>
</evidence>
<keyword evidence="10" id="KW-0949">S-adenosyl-L-methionine</keyword>
<dbReference type="InterPro" id="IPR016009">
    <property type="entry name" value="tRNA_MeTrfase_TRMD/TRM10"/>
</dbReference>
<dbReference type="SUPFAM" id="SSF75217">
    <property type="entry name" value="alpha/beta knot"/>
    <property type="match status" value="1"/>
</dbReference>
<keyword evidence="7" id="KW-0963">Cytoplasm</keyword>
<dbReference type="GO" id="GO:0002939">
    <property type="term" value="P:tRNA N1-guanine methylation"/>
    <property type="evidence" value="ECO:0007669"/>
    <property type="project" value="TreeGrafter"/>
</dbReference>
<protein>
    <recommendedName>
        <fullName evidence="6">tRNA (guanine-N(1)-)-methyltransferase</fullName>
        <ecNumber evidence="5">2.1.1.228</ecNumber>
    </recommendedName>
    <alternativeName>
        <fullName evidence="12">M1G-methyltransferase</fullName>
    </alternativeName>
    <alternativeName>
        <fullName evidence="13">tRNA [GM37] methyltransferase</fullName>
    </alternativeName>
</protein>
<dbReference type="FunFam" id="1.10.1270.20:FF:000001">
    <property type="entry name" value="tRNA (guanine-N(1)-)-methyltransferase"/>
    <property type="match status" value="1"/>
</dbReference>
<evidence type="ECO:0000256" key="9">
    <source>
        <dbReference type="ARBA" id="ARBA00022679"/>
    </source>
</evidence>
<evidence type="ECO:0000256" key="1">
    <source>
        <dbReference type="ARBA" id="ARBA00002634"/>
    </source>
</evidence>
<comment type="function">
    <text evidence="1">Specifically methylates guanosine-37 in various tRNAs.</text>
</comment>
<dbReference type="InterPro" id="IPR029028">
    <property type="entry name" value="Alpha/beta_knot_MTases"/>
</dbReference>